<comment type="caution">
    <text evidence="1">The sequence shown here is derived from an EMBL/GenBank/DDBJ whole genome shotgun (WGS) entry which is preliminary data.</text>
</comment>
<keyword evidence="2" id="KW-1185">Reference proteome</keyword>
<reference evidence="1" key="1">
    <citation type="submission" date="2020-04" db="EMBL/GenBank/DDBJ databases">
        <authorList>
            <person name="Alioto T."/>
            <person name="Alioto T."/>
            <person name="Gomez Garrido J."/>
        </authorList>
    </citation>
    <scope>NUCLEOTIDE SEQUENCE</scope>
    <source>
        <strain evidence="1">A484AB</strain>
    </source>
</reference>
<organism evidence="1 2">
    <name type="scientific">Paramuricea clavata</name>
    <name type="common">Red gorgonian</name>
    <name type="synonym">Violescent sea-whip</name>
    <dbReference type="NCBI Taxonomy" id="317549"/>
    <lineage>
        <taxon>Eukaryota</taxon>
        <taxon>Metazoa</taxon>
        <taxon>Cnidaria</taxon>
        <taxon>Anthozoa</taxon>
        <taxon>Octocorallia</taxon>
        <taxon>Malacalcyonacea</taxon>
        <taxon>Plexauridae</taxon>
        <taxon>Paramuricea</taxon>
    </lineage>
</organism>
<proteinExistence type="predicted"/>
<sequence>MLESIKLVAKSEVPYENMKTSLYIDPPSSLFPLLKEHSQDILSSKFKGTKLVQGWKVVSKETSVDDEGNPITIHHWNARETKDVETNLEVFISDLLLSFDNRITKGSDEPISILTCLDLNTIFSFLCAKRLRNGYLLVRHPLRDHVKKLSCDLEEVDLLFDPAFAHIVLHKIKQALKLFLWKNKGKYPMKWFSLSSTEPKSYGPLTELSINDNESVQSQDEEGNKYWLGNLYSLTFGSEKPIHAELNEAAVYDSIYCDEEIYSAIGIEGCVTIDIALAKGGTEAVVESFYSIMKSQQSTRGQSNETLALRR</sequence>
<gene>
    <name evidence="1" type="ORF">PACLA_8A019765</name>
</gene>
<evidence type="ECO:0000313" key="1">
    <source>
        <dbReference type="EMBL" id="CAB4015439.1"/>
    </source>
</evidence>
<dbReference type="AlphaFoldDB" id="A0A7D9ERD5"/>
<accession>A0A7D9ERD5</accession>
<dbReference type="OrthoDB" id="10065482at2759"/>
<dbReference type="EMBL" id="CACRXK020008716">
    <property type="protein sequence ID" value="CAB4015439.1"/>
    <property type="molecule type" value="Genomic_DNA"/>
</dbReference>
<dbReference type="Proteomes" id="UP001152795">
    <property type="component" value="Unassembled WGS sequence"/>
</dbReference>
<name>A0A7D9ERD5_PARCT</name>
<evidence type="ECO:0000313" key="2">
    <source>
        <dbReference type="Proteomes" id="UP001152795"/>
    </source>
</evidence>
<protein>
    <submittedName>
        <fullName evidence="1">Uncharacterized protein</fullName>
    </submittedName>
</protein>